<evidence type="ECO:0000313" key="3">
    <source>
        <dbReference type="Proteomes" id="UP000515511"/>
    </source>
</evidence>
<protein>
    <recommendedName>
        <fullName evidence="4">Histidine kinase N-terminal 7TM region domain-containing protein</fullName>
    </recommendedName>
</protein>
<feature type="transmembrane region" description="Helical" evidence="1">
    <location>
        <begin position="31"/>
        <end position="52"/>
    </location>
</feature>
<geneLocation type="plasmid" evidence="2 3">
    <name>unnamed1</name>
</geneLocation>
<evidence type="ECO:0008006" key="4">
    <source>
        <dbReference type="Google" id="ProtNLM"/>
    </source>
</evidence>
<dbReference type="Proteomes" id="UP000515511">
    <property type="component" value="Plasmid unnamed1"/>
</dbReference>
<organism evidence="2 3">
    <name type="scientific">Leifsonia shinshuensis</name>
    <dbReference type="NCBI Taxonomy" id="150026"/>
    <lineage>
        <taxon>Bacteria</taxon>
        <taxon>Bacillati</taxon>
        <taxon>Actinomycetota</taxon>
        <taxon>Actinomycetes</taxon>
        <taxon>Micrococcales</taxon>
        <taxon>Microbacteriaceae</taxon>
        <taxon>Leifsonia</taxon>
    </lineage>
</organism>
<keyword evidence="1" id="KW-1133">Transmembrane helix</keyword>
<feature type="transmembrane region" description="Helical" evidence="1">
    <location>
        <begin position="206"/>
        <end position="224"/>
    </location>
</feature>
<keyword evidence="1" id="KW-0812">Transmembrane</keyword>
<feature type="transmembrane region" description="Helical" evidence="1">
    <location>
        <begin position="64"/>
        <end position="84"/>
    </location>
</feature>
<gene>
    <name evidence="2" type="ORF">F1C12_21815</name>
</gene>
<feature type="transmembrane region" description="Helical" evidence="1">
    <location>
        <begin position="96"/>
        <end position="113"/>
    </location>
</feature>
<feature type="transmembrane region" description="Helical" evidence="1">
    <location>
        <begin position="133"/>
        <end position="152"/>
    </location>
</feature>
<dbReference type="AlphaFoldDB" id="A0A7G6YHF8"/>
<name>A0A7G6YHF8_9MICO</name>
<keyword evidence="1" id="KW-0472">Membrane</keyword>
<dbReference type="RefSeq" id="WP_185279196.1">
    <property type="nucleotide sequence ID" value="NZ_CP043642.1"/>
</dbReference>
<reference evidence="3" key="1">
    <citation type="submission" date="2019-09" db="EMBL/GenBank/DDBJ databases">
        <title>Antimicrobial potential of Antarctic Bacteria.</title>
        <authorList>
            <person name="Benaud N."/>
            <person name="Edwards R.J."/>
            <person name="Ferrari B.C."/>
        </authorList>
    </citation>
    <scope>NUCLEOTIDE SEQUENCE [LARGE SCALE GENOMIC DNA]</scope>
    <source>
        <strain evidence="3">INR9</strain>
        <plasmid evidence="3">unnamed1</plasmid>
    </source>
</reference>
<accession>A0A7G6YHF8</accession>
<evidence type="ECO:0000256" key="1">
    <source>
        <dbReference type="SAM" id="Phobius"/>
    </source>
</evidence>
<evidence type="ECO:0000313" key="2">
    <source>
        <dbReference type="EMBL" id="QNE37923.1"/>
    </source>
</evidence>
<dbReference type="KEGG" id="lse:F1C12_21815"/>
<sequence length="321" mass="35765">MHELKTAATIILALVFVLRTPSAIREPRSRLSWLASGVGTLALLTLGTVIPQRVVDGWLGGENWINLAQNLLCTIAFWLVTQAAISQDGQRRRLRWWPLALALIAFTIPFLFITDRGTTDYYFIPHRTGQTAMWLYASIYMATIASISFELLRGVNRREARSYWFFRAGAALVILASLDEIVYLTFARFQMAPASVIELLKNGFDPFFYVGVILIVAGIASFTATRSFRELRLQAKLFLLGRVLARRGLPRPQSVPSTDTIGRVYDHVITIRDQETMAEITLSRGEAILVAGSERFVARSLPNAPSEPMVQSLTITNGATA</sequence>
<dbReference type="EMBL" id="CP043642">
    <property type="protein sequence ID" value="QNE37923.1"/>
    <property type="molecule type" value="Genomic_DNA"/>
</dbReference>
<proteinExistence type="predicted"/>
<keyword evidence="2" id="KW-0614">Plasmid</keyword>
<feature type="transmembrane region" description="Helical" evidence="1">
    <location>
        <begin position="164"/>
        <end position="186"/>
    </location>
</feature>